<evidence type="ECO:0000256" key="8">
    <source>
        <dbReference type="ARBA" id="ARBA00022884"/>
    </source>
</evidence>
<comment type="subcellular location">
    <subcellularLocation>
        <location evidence="1">Cytoplasm</location>
    </subcellularLocation>
</comment>
<evidence type="ECO:0000259" key="17">
    <source>
        <dbReference type="Pfam" id="PF25904"/>
    </source>
</evidence>
<dbReference type="PROSITE" id="PS00092">
    <property type="entry name" value="N6_MTASE"/>
    <property type="match status" value="1"/>
</dbReference>
<evidence type="ECO:0000313" key="18">
    <source>
        <dbReference type="EMBL" id="EDV23271.1"/>
    </source>
</evidence>
<accession>B3S1Y4</accession>
<keyword evidence="6 15" id="KW-0949">S-adenosyl-L-methionine</keyword>
<dbReference type="InParanoid" id="B3S1Y4"/>
<keyword evidence="8 15" id="KW-0694">RNA-binding</keyword>
<dbReference type="EMBL" id="DS985247">
    <property type="protein sequence ID" value="EDV23271.1"/>
    <property type="molecule type" value="Genomic_DNA"/>
</dbReference>
<protein>
    <recommendedName>
        <fullName evidence="13">tRNA (guanine(10)-N(2))-methyltransferase TRMT11</fullName>
        <ecNumber evidence="12">2.1.1.214</ecNumber>
    </recommendedName>
    <alternativeName>
        <fullName evidence="14">tRNA methyltransferase 11 homolog</fullName>
    </alternativeName>
</protein>
<dbReference type="OMA" id="AFNKWSR"/>
<dbReference type="InterPro" id="IPR029063">
    <property type="entry name" value="SAM-dependent_MTases_sf"/>
</dbReference>
<comment type="function">
    <text evidence="10">Catalytic subunit of the TRMT11-TRM112 methyltransferase complex, that specifically mediates the S-adenosyl-L-methionine-dependent N(2)-methylation of guanosine nucleotide at position 10 (m2G10) in tRNAs. This is one of the major tRNA (guanine-N(2))-methyltransferases.</text>
</comment>
<dbReference type="OrthoDB" id="296065at2759"/>
<dbReference type="PANTHER" id="PTHR13370:SF3">
    <property type="entry name" value="TRNA (GUANINE(10)-N2)-METHYLTRANSFERASE HOMOLOG"/>
    <property type="match status" value="1"/>
</dbReference>
<evidence type="ECO:0000256" key="10">
    <source>
        <dbReference type="ARBA" id="ARBA00056270"/>
    </source>
</evidence>
<keyword evidence="2" id="KW-0963">Cytoplasm</keyword>
<keyword evidence="19" id="KW-1185">Reference proteome</keyword>
<name>B3S1Y4_TRIAD</name>
<dbReference type="EC" id="2.1.1.214" evidence="12"/>
<evidence type="ECO:0000256" key="15">
    <source>
        <dbReference type="PROSITE-ProRule" id="PRU00959"/>
    </source>
</evidence>
<feature type="non-terminal residue" evidence="18">
    <location>
        <position position="1"/>
    </location>
</feature>
<feature type="domain" description="tRNA (guanine(10)-N(2))-methyltransferase TRMT11 N-terminal" evidence="17">
    <location>
        <begin position="2"/>
        <end position="134"/>
    </location>
</feature>
<evidence type="ECO:0000313" key="19">
    <source>
        <dbReference type="Proteomes" id="UP000009022"/>
    </source>
</evidence>
<evidence type="ECO:0000256" key="6">
    <source>
        <dbReference type="ARBA" id="ARBA00022691"/>
    </source>
</evidence>
<gene>
    <name evidence="18" type="ORF">TRIADDRAFT_27498</name>
</gene>
<dbReference type="SUPFAM" id="SSF53335">
    <property type="entry name" value="S-adenosyl-L-methionine-dependent methyltransferases"/>
    <property type="match status" value="1"/>
</dbReference>
<dbReference type="PhylomeDB" id="B3S1Y4"/>
<evidence type="ECO:0000256" key="2">
    <source>
        <dbReference type="ARBA" id="ARBA00022490"/>
    </source>
</evidence>
<evidence type="ECO:0000256" key="3">
    <source>
        <dbReference type="ARBA" id="ARBA00022555"/>
    </source>
</evidence>
<reference evidence="18 19" key="1">
    <citation type="journal article" date="2008" name="Nature">
        <title>The Trichoplax genome and the nature of placozoans.</title>
        <authorList>
            <person name="Srivastava M."/>
            <person name="Begovic E."/>
            <person name="Chapman J."/>
            <person name="Putnam N.H."/>
            <person name="Hellsten U."/>
            <person name="Kawashima T."/>
            <person name="Kuo A."/>
            <person name="Mitros T."/>
            <person name="Salamov A."/>
            <person name="Carpenter M.L."/>
            <person name="Signorovitch A.Y."/>
            <person name="Moreno M.A."/>
            <person name="Kamm K."/>
            <person name="Grimwood J."/>
            <person name="Schmutz J."/>
            <person name="Shapiro H."/>
            <person name="Grigoriev I.V."/>
            <person name="Buss L.W."/>
            <person name="Schierwater B."/>
            <person name="Dellaporta S.L."/>
            <person name="Rokhsar D.S."/>
        </authorList>
    </citation>
    <scope>NUCLEOTIDE SEQUENCE [LARGE SCALE GENOMIC DNA]</scope>
    <source>
        <strain evidence="18 19">Grell-BS-1999</strain>
    </source>
</reference>
<evidence type="ECO:0000256" key="1">
    <source>
        <dbReference type="ARBA" id="ARBA00004496"/>
    </source>
</evidence>
<dbReference type="Pfam" id="PF01170">
    <property type="entry name" value="UPF0020"/>
    <property type="match status" value="1"/>
</dbReference>
<sequence>NPFVRIGLPDEESAVKILSRSVLIRSIIDVWAQSTTYTDLFTQLKNLSEEKLTRFYKDDYTFSIRIESFNKKVPFSQQKDLLMKLDFLPFGGSVKLKQPDFTFYLLQDFGDDCNQPREQPSRLFFGRLIGFGQRDILRNYKVTERKYIGNTSMSAELCFLMANQALARSLIYDPFVGTGSITLACAHFGAFTLGADIDPNILHGRGRSSRAKGPKFRGPDENVYANYCQYKLQSNFVDVMVLDAAKPAWKDGLHFDAIVTDPPYGIREGARKVLSKSDGAFAKTSQYNLSKVYKDLLSFAAKHLRMYGRLVFWLPFHRPSYTDELIPKHPCLTVTSNSEQVLNSNIARRLITMEKTKTFHNVRI</sequence>
<evidence type="ECO:0000256" key="12">
    <source>
        <dbReference type="ARBA" id="ARBA00066937"/>
    </source>
</evidence>
<dbReference type="GO" id="GO:0032259">
    <property type="term" value="P:methylation"/>
    <property type="evidence" value="ECO:0007669"/>
    <property type="project" value="UniProtKB-UniRule"/>
</dbReference>
<dbReference type="InterPro" id="IPR016691">
    <property type="entry name" value="TRMT11"/>
</dbReference>
<dbReference type="GO" id="GO:0008168">
    <property type="term" value="F:methyltransferase activity"/>
    <property type="evidence" value="ECO:0000318"/>
    <property type="project" value="GO_Central"/>
</dbReference>
<dbReference type="GO" id="GO:0043527">
    <property type="term" value="C:tRNA methyltransferase complex"/>
    <property type="evidence" value="ECO:0007669"/>
    <property type="project" value="UniProtKB-ARBA"/>
</dbReference>
<keyword evidence="3 15" id="KW-0820">tRNA-binding</keyword>
<dbReference type="RefSeq" id="XP_002114181.1">
    <property type="nucleotide sequence ID" value="XM_002114145.1"/>
</dbReference>
<organism evidence="18 19">
    <name type="scientific">Trichoplax adhaerens</name>
    <name type="common">Trichoplax reptans</name>
    <dbReference type="NCBI Taxonomy" id="10228"/>
    <lineage>
        <taxon>Eukaryota</taxon>
        <taxon>Metazoa</taxon>
        <taxon>Placozoa</taxon>
        <taxon>Uniplacotomia</taxon>
        <taxon>Trichoplacea</taxon>
        <taxon>Trichoplacidae</taxon>
        <taxon>Trichoplax</taxon>
    </lineage>
</organism>
<comment type="subunit">
    <text evidence="11">Part of the heterodimeric TRMT11-TRM112 methyltransferase complex; this complex forms an active tRNA methyltransferase, where TRMT112 acts as an activator of the catalytic subunit TRMT11.</text>
</comment>
<evidence type="ECO:0000256" key="7">
    <source>
        <dbReference type="ARBA" id="ARBA00022694"/>
    </source>
</evidence>
<dbReference type="PROSITE" id="PS51627">
    <property type="entry name" value="SAM_MT_TRM11"/>
    <property type="match status" value="1"/>
</dbReference>
<dbReference type="FunCoup" id="B3S1Y4">
    <property type="interactions" value="1135"/>
</dbReference>
<keyword evidence="5 15" id="KW-0808">Transferase</keyword>
<dbReference type="GeneID" id="6755711"/>
<comment type="catalytic activity">
    <reaction evidence="9">
        <text>guanosine(10) in tRNA + S-adenosyl-L-methionine = N(2)-methylguanosine(10) in tRNA + S-adenosyl-L-homocysteine + H(+)</text>
        <dbReference type="Rhea" id="RHEA:43128"/>
        <dbReference type="Rhea" id="RHEA-COMP:10355"/>
        <dbReference type="Rhea" id="RHEA-COMP:10357"/>
        <dbReference type="ChEBI" id="CHEBI:15378"/>
        <dbReference type="ChEBI" id="CHEBI:57856"/>
        <dbReference type="ChEBI" id="CHEBI:59789"/>
        <dbReference type="ChEBI" id="CHEBI:74269"/>
        <dbReference type="ChEBI" id="CHEBI:74481"/>
        <dbReference type="EC" id="2.1.1.214"/>
    </reaction>
    <physiologicalReaction direction="left-to-right" evidence="9">
        <dbReference type="Rhea" id="RHEA:43129"/>
    </physiologicalReaction>
</comment>
<evidence type="ECO:0000256" key="11">
    <source>
        <dbReference type="ARBA" id="ARBA00065434"/>
    </source>
</evidence>
<proteinExistence type="inferred from homology"/>
<keyword evidence="7 15" id="KW-0819">tRNA processing</keyword>
<comment type="similarity">
    <text evidence="15">Belongs to the class I-like SAM-binding methyltransferase superfamily. TRM11 methyltransferase family.</text>
</comment>
<evidence type="ECO:0000256" key="14">
    <source>
        <dbReference type="ARBA" id="ARBA00075308"/>
    </source>
</evidence>
<keyword evidence="4 15" id="KW-0489">Methyltransferase</keyword>
<dbReference type="Proteomes" id="UP000009022">
    <property type="component" value="Unassembled WGS sequence"/>
</dbReference>
<evidence type="ECO:0000256" key="4">
    <source>
        <dbReference type="ARBA" id="ARBA00022603"/>
    </source>
</evidence>
<dbReference type="GO" id="GO:0160102">
    <property type="term" value="F:tRNA (guanine(10)-N2)-methyltransferase activity"/>
    <property type="evidence" value="ECO:0007669"/>
    <property type="project" value="UniProtKB-EC"/>
</dbReference>
<dbReference type="KEGG" id="tad:TRIADDRAFT_27498"/>
<evidence type="ECO:0000259" key="16">
    <source>
        <dbReference type="Pfam" id="PF01170"/>
    </source>
</evidence>
<dbReference type="CTD" id="6755711"/>
<dbReference type="Gene3D" id="3.40.50.150">
    <property type="entry name" value="Vaccinia Virus protein VP39"/>
    <property type="match status" value="1"/>
</dbReference>
<dbReference type="Pfam" id="PF25904">
    <property type="entry name" value="Tmrp11_N"/>
    <property type="match status" value="1"/>
</dbReference>
<dbReference type="InterPro" id="IPR000241">
    <property type="entry name" value="RlmKL-like_Mtase"/>
</dbReference>
<dbReference type="PIRSF" id="PIRSF017259">
    <property type="entry name" value="tRNA_mtfrase_TRM11"/>
    <property type="match status" value="1"/>
</dbReference>
<dbReference type="HOGENOM" id="CLU_029646_0_0_1"/>
<feature type="domain" description="Ribosomal RNA large subunit methyltransferase K/L-like methyltransferase" evidence="16">
    <location>
        <begin position="145"/>
        <end position="276"/>
    </location>
</feature>
<evidence type="ECO:0000256" key="9">
    <source>
        <dbReference type="ARBA" id="ARBA00050985"/>
    </source>
</evidence>
<dbReference type="GO" id="GO:0008033">
    <property type="term" value="P:tRNA processing"/>
    <property type="evidence" value="ECO:0007669"/>
    <property type="project" value="UniProtKB-UniRule"/>
</dbReference>
<dbReference type="InterPro" id="IPR059073">
    <property type="entry name" value="TRMT11_N"/>
</dbReference>
<dbReference type="PRINTS" id="PR00507">
    <property type="entry name" value="N12N6MTFRASE"/>
</dbReference>
<dbReference type="GO" id="GO:0000049">
    <property type="term" value="F:tRNA binding"/>
    <property type="evidence" value="ECO:0007669"/>
    <property type="project" value="UniProtKB-UniRule"/>
</dbReference>
<dbReference type="GO" id="GO:0005737">
    <property type="term" value="C:cytoplasm"/>
    <property type="evidence" value="ECO:0000318"/>
    <property type="project" value="GO_Central"/>
</dbReference>
<dbReference type="InterPro" id="IPR002052">
    <property type="entry name" value="DNA_methylase_N6_adenine_CS"/>
</dbReference>
<evidence type="ECO:0000256" key="5">
    <source>
        <dbReference type="ARBA" id="ARBA00022679"/>
    </source>
</evidence>
<dbReference type="STRING" id="10228.B3S1Y4"/>
<dbReference type="AlphaFoldDB" id="B3S1Y4"/>
<evidence type="ECO:0000256" key="13">
    <source>
        <dbReference type="ARBA" id="ARBA00067484"/>
    </source>
</evidence>
<dbReference type="eggNOG" id="KOG2671">
    <property type="taxonomic scope" value="Eukaryota"/>
</dbReference>
<dbReference type="PANTHER" id="PTHR13370">
    <property type="entry name" value="RNA METHYLASE-RELATED"/>
    <property type="match status" value="1"/>
</dbReference>